<reference evidence="1" key="1">
    <citation type="journal article" date="2015" name="Nature">
        <title>Complex archaea that bridge the gap between prokaryotes and eukaryotes.</title>
        <authorList>
            <person name="Spang A."/>
            <person name="Saw J.H."/>
            <person name="Jorgensen S.L."/>
            <person name="Zaremba-Niedzwiedzka K."/>
            <person name="Martijn J."/>
            <person name="Lind A.E."/>
            <person name="van Eijk R."/>
            <person name="Schleper C."/>
            <person name="Guy L."/>
            <person name="Ettema T.J."/>
        </authorList>
    </citation>
    <scope>NUCLEOTIDE SEQUENCE</scope>
</reference>
<comment type="caution">
    <text evidence="1">The sequence shown here is derived from an EMBL/GenBank/DDBJ whole genome shotgun (WGS) entry which is preliminary data.</text>
</comment>
<proteinExistence type="predicted"/>
<evidence type="ECO:0000313" key="1">
    <source>
        <dbReference type="EMBL" id="KKM92181.1"/>
    </source>
</evidence>
<dbReference type="AlphaFoldDB" id="A0A0F9LYF2"/>
<organism evidence="1">
    <name type="scientific">marine sediment metagenome</name>
    <dbReference type="NCBI Taxonomy" id="412755"/>
    <lineage>
        <taxon>unclassified sequences</taxon>
        <taxon>metagenomes</taxon>
        <taxon>ecological metagenomes</taxon>
    </lineage>
</organism>
<gene>
    <name evidence="1" type="ORF">LCGC14_1221000</name>
</gene>
<sequence>MLLKAMVATSTFGDLIDDISPHELNKAALTLNDDGANIPLVTASVSPARFAEFVKWSCAEIARDEDHFPTFEHAIFITAYSKTPECEGDCSTGLLGIWQRQGMGVV</sequence>
<dbReference type="EMBL" id="LAZR01006429">
    <property type="protein sequence ID" value="KKM92181.1"/>
    <property type="molecule type" value="Genomic_DNA"/>
</dbReference>
<accession>A0A0F9LYF2</accession>
<protein>
    <submittedName>
        <fullName evidence="1">Uncharacterized protein</fullName>
    </submittedName>
</protein>
<name>A0A0F9LYF2_9ZZZZ</name>